<evidence type="ECO:0000313" key="8">
    <source>
        <dbReference type="EMBL" id="QRO80509.1"/>
    </source>
</evidence>
<evidence type="ECO:0000256" key="2">
    <source>
        <dbReference type="ARBA" id="ARBA00022723"/>
    </source>
</evidence>
<dbReference type="RefSeq" id="WP_035973669.1">
    <property type="nucleotide sequence ID" value="NZ_CABVPR010000003.1"/>
</dbReference>
<keyword evidence="5" id="KW-0963">Cytoplasm</keyword>
<dbReference type="AlphaFoldDB" id="A0A892II85"/>
<dbReference type="PANTHER" id="PTHR11085">
    <property type="entry name" value="NAD-DEPENDENT PROTEIN DEACYLASE SIRTUIN-5, MITOCHONDRIAL-RELATED"/>
    <property type="match status" value="1"/>
</dbReference>
<comment type="similarity">
    <text evidence="5">Belongs to the sirtuin family. Class II subfamily.</text>
</comment>
<comment type="catalytic activity">
    <reaction evidence="5">
        <text>N(6)-acetyl-L-lysyl-[protein] + NAD(+) + H2O = 2''-O-acetyl-ADP-D-ribose + nicotinamide + L-lysyl-[protein]</text>
        <dbReference type="Rhea" id="RHEA:43636"/>
        <dbReference type="Rhea" id="RHEA-COMP:9752"/>
        <dbReference type="Rhea" id="RHEA-COMP:10731"/>
        <dbReference type="ChEBI" id="CHEBI:15377"/>
        <dbReference type="ChEBI" id="CHEBI:17154"/>
        <dbReference type="ChEBI" id="CHEBI:29969"/>
        <dbReference type="ChEBI" id="CHEBI:57540"/>
        <dbReference type="ChEBI" id="CHEBI:61930"/>
        <dbReference type="ChEBI" id="CHEBI:83767"/>
        <dbReference type="EC" id="2.3.1.286"/>
    </reaction>
</comment>
<dbReference type="Gene3D" id="3.30.1600.10">
    <property type="entry name" value="SIR2/SIRT2 'Small Domain"/>
    <property type="match status" value="1"/>
</dbReference>
<comment type="subcellular location">
    <subcellularLocation>
        <location evidence="5">Cytoplasm</location>
    </subcellularLocation>
</comment>
<dbReference type="GeneID" id="93130476"/>
<comment type="function">
    <text evidence="5">NAD-dependent protein deacetylase which modulates the activities of several enzymes which are inactive in their acetylated form.</text>
</comment>
<keyword evidence="3 5" id="KW-0862">Zinc</keyword>
<organism evidence="8 9">
    <name type="scientific">Burkholderia dolosa</name>
    <dbReference type="NCBI Taxonomy" id="152500"/>
    <lineage>
        <taxon>Bacteria</taxon>
        <taxon>Pseudomonadati</taxon>
        <taxon>Pseudomonadota</taxon>
        <taxon>Betaproteobacteria</taxon>
        <taxon>Burkholderiales</taxon>
        <taxon>Burkholderiaceae</taxon>
        <taxon>Burkholderia</taxon>
        <taxon>Burkholderia cepacia complex</taxon>
    </lineage>
</organism>
<evidence type="ECO:0000259" key="7">
    <source>
        <dbReference type="PROSITE" id="PS50305"/>
    </source>
</evidence>
<dbReference type="GO" id="GO:0008270">
    <property type="term" value="F:zinc ion binding"/>
    <property type="evidence" value="ECO:0007669"/>
    <property type="project" value="UniProtKB-UniRule"/>
</dbReference>
<sequence length="300" mass="31878">MNDTASHAPPSATVDPAALDALHAFVERHPRLLVLTGAGISTDSGIPGYRDRDGRWMRSPPIQLQEFLGSDAARRRYWARSMIGWPVVGRARPNRSHVALARLGDAGRIERLVTQNVDGLHQRAGSADVIELHGGIDRVTCIDCGAQHPRAAIQTMLEADNPALLGAQAEPAADGDAHLEWAALDTFRIPACPACGGLLKPAVVFFGENVPRERVALASQALDAADALLVVGSSLMVYSGYRFCVWAQARHKPIAALNLGRTRADPMLTLKVEAPCASALDALNARLGVAGAQSESEPAS</sequence>
<dbReference type="CDD" id="cd01409">
    <property type="entry name" value="SIRT4"/>
    <property type="match status" value="1"/>
</dbReference>
<dbReference type="PANTHER" id="PTHR11085:SF10">
    <property type="entry name" value="NAD-DEPENDENT PROTEIN DEACYLASE SIRTUIN-5, MITOCHONDRIAL-RELATED"/>
    <property type="match status" value="1"/>
</dbReference>
<dbReference type="InterPro" id="IPR029035">
    <property type="entry name" value="DHS-like_NAD/FAD-binding_dom"/>
</dbReference>
<feature type="domain" description="Deacetylase sirtuin-type" evidence="7">
    <location>
        <begin position="12"/>
        <end position="290"/>
    </location>
</feature>
<proteinExistence type="inferred from homology"/>
<evidence type="ECO:0000256" key="4">
    <source>
        <dbReference type="ARBA" id="ARBA00023027"/>
    </source>
</evidence>
<dbReference type="NCBIfam" id="NF003738">
    <property type="entry name" value="PRK05333.1"/>
    <property type="match status" value="1"/>
</dbReference>
<feature type="binding site" evidence="5 6">
    <location>
        <position position="195"/>
    </location>
    <ligand>
        <name>Zn(2+)</name>
        <dbReference type="ChEBI" id="CHEBI:29105"/>
    </ligand>
</feature>
<dbReference type="SUPFAM" id="SSF52467">
    <property type="entry name" value="DHS-like NAD/FAD-binding domain"/>
    <property type="match status" value="1"/>
</dbReference>
<feature type="active site" description="Proton acceptor" evidence="5 6">
    <location>
        <position position="133"/>
    </location>
</feature>
<evidence type="ECO:0000256" key="3">
    <source>
        <dbReference type="ARBA" id="ARBA00022833"/>
    </source>
</evidence>
<dbReference type="GO" id="GO:0070403">
    <property type="term" value="F:NAD+ binding"/>
    <property type="evidence" value="ECO:0007669"/>
    <property type="project" value="UniProtKB-UniRule"/>
</dbReference>
<dbReference type="InterPro" id="IPR026591">
    <property type="entry name" value="Sirtuin_cat_small_dom_sf"/>
</dbReference>
<dbReference type="PROSITE" id="PS50305">
    <property type="entry name" value="SIRTUIN"/>
    <property type="match status" value="1"/>
</dbReference>
<evidence type="ECO:0000313" key="9">
    <source>
        <dbReference type="Proteomes" id="UP000625568"/>
    </source>
</evidence>
<comment type="caution">
    <text evidence="5">Lacks conserved residue(s) required for the propagation of feature annotation.</text>
</comment>
<keyword evidence="1 5" id="KW-0808">Transferase</keyword>
<evidence type="ECO:0000256" key="6">
    <source>
        <dbReference type="PROSITE-ProRule" id="PRU00236"/>
    </source>
</evidence>
<dbReference type="InterPro" id="IPR026587">
    <property type="entry name" value="Sirtuin_class_II"/>
</dbReference>
<feature type="binding site" evidence="5 6">
    <location>
        <position position="141"/>
    </location>
    <ligand>
        <name>Zn(2+)</name>
        <dbReference type="ChEBI" id="CHEBI:29105"/>
    </ligand>
</feature>
<keyword evidence="4 5" id="KW-0520">NAD</keyword>
<feature type="binding site" evidence="5 6">
    <location>
        <position position="192"/>
    </location>
    <ligand>
        <name>Zn(2+)</name>
        <dbReference type="ChEBI" id="CHEBI:29105"/>
    </ligand>
</feature>
<dbReference type="HAMAP" id="MF_01967">
    <property type="entry name" value="Sirtuin_ClassII"/>
    <property type="match status" value="1"/>
</dbReference>
<dbReference type="Gene3D" id="3.40.50.1220">
    <property type="entry name" value="TPP-binding domain"/>
    <property type="match status" value="1"/>
</dbReference>
<dbReference type="InterPro" id="IPR003000">
    <property type="entry name" value="Sirtuin"/>
</dbReference>
<evidence type="ECO:0000256" key="5">
    <source>
        <dbReference type="HAMAP-Rule" id="MF_01967"/>
    </source>
</evidence>
<comment type="cofactor">
    <cofactor evidence="5">
        <name>Zn(2+)</name>
        <dbReference type="ChEBI" id="CHEBI:29105"/>
    </cofactor>
    <text evidence="5">Binds 1 zinc ion per subunit.</text>
</comment>
<dbReference type="Proteomes" id="UP000625568">
    <property type="component" value="Chromosome 2"/>
</dbReference>
<feature type="binding site" evidence="5">
    <location>
        <position position="276"/>
    </location>
    <ligand>
        <name>NAD(+)</name>
        <dbReference type="ChEBI" id="CHEBI:57540"/>
    </ligand>
</feature>
<gene>
    <name evidence="5" type="primary">cobB</name>
    <name evidence="8" type="ORF">I6K02_19515</name>
</gene>
<accession>A0A892II85</accession>
<dbReference type="EC" id="2.3.1.286" evidence="5"/>
<evidence type="ECO:0000256" key="1">
    <source>
        <dbReference type="ARBA" id="ARBA00022679"/>
    </source>
</evidence>
<dbReference type="EMBL" id="CP069483">
    <property type="protein sequence ID" value="QRO80509.1"/>
    <property type="molecule type" value="Genomic_DNA"/>
</dbReference>
<feature type="binding site" evidence="5 6">
    <location>
        <position position="144"/>
    </location>
    <ligand>
        <name>Zn(2+)</name>
        <dbReference type="ChEBI" id="CHEBI:29105"/>
    </ligand>
</feature>
<feature type="binding site" evidence="5">
    <location>
        <begin position="258"/>
        <end position="260"/>
    </location>
    <ligand>
        <name>NAD(+)</name>
        <dbReference type="ChEBI" id="CHEBI:57540"/>
    </ligand>
</feature>
<feature type="binding site" evidence="5">
    <location>
        <begin position="232"/>
        <end position="234"/>
    </location>
    <ligand>
        <name>NAD(+)</name>
        <dbReference type="ChEBI" id="CHEBI:57540"/>
    </ligand>
</feature>
<feature type="binding site" evidence="5">
    <location>
        <begin position="115"/>
        <end position="118"/>
    </location>
    <ligand>
        <name>NAD(+)</name>
        <dbReference type="ChEBI" id="CHEBI:57540"/>
    </ligand>
</feature>
<reference evidence="8 9" key="1">
    <citation type="submission" date="2021-02" db="EMBL/GenBank/DDBJ databases">
        <title>FDA dAtabase for Regulatory Grade micrObial Sequences (FDA-ARGOS): Supporting development and validation of Infectious Disease Dx tests.</title>
        <authorList>
            <person name="Minogue T."/>
            <person name="Wolcott M."/>
            <person name="Wasieloski L."/>
            <person name="Aguilar W."/>
            <person name="Moore D."/>
            <person name="Jaissle J."/>
            <person name="Tallon L."/>
            <person name="Sadzewicz L."/>
            <person name="Zhao X."/>
            <person name="Boylan J."/>
            <person name="Ott S."/>
            <person name="Bowen H."/>
            <person name="Vavikolanu K."/>
            <person name="Mehta A."/>
            <person name="Aluvathingal J."/>
            <person name="Nadendla S."/>
            <person name="Yan Y."/>
            <person name="Sichtig H."/>
        </authorList>
    </citation>
    <scope>NUCLEOTIDE SEQUENCE [LARGE SCALE GENOMIC DNA]</scope>
    <source>
        <strain evidence="8 9">FDAARGOS_1272</strain>
    </source>
</reference>
<dbReference type="GO" id="GO:0005737">
    <property type="term" value="C:cytoplasm"/>
    <property type="evidence" value="ECO:0007669"/>
    <property type="project" value="UniProtKB-SubCell"/>
</dbReference>
<keyword evidence="9" id="KW-1185">Reference proteome</keyword>
<keyword evidence="2 5" id="KW-0479">Metal-binding</keyword>
<dbReference type="InterPro" id="IPR050134">
    <property type="entry name" value="NAD-dep_sirtuin_deacylases"/>
</dbReference>
<dbReference type="GO" id="GO:0017136">
    <property type="term" value="F:histone deacetylase activity, NAD-dependent"/>
    <property type="evidence" value="ECO:0007669"/>
    <property type="project" value="TreeGrafter"/>
</dbReference>
<protein>
    <recommendedName>
        <fullName evidence="5">NAD-dependent protein deacetylase</fullName>
        <ecNumber evidence="5">2.3.1.286</ecNumber>
    </recommendedName>
    <alternativeName>
        <fullName evidence="5">Regulatory protein SIR2 homolog</fullName>
    </alternativeName>
</protein>
<name>A0A892II85_9BURK</name>
<dbReference type="Pfam" id="PF02146">
    <property type="entry name" value="SIR2"/>
    <property type="match status" value="1"/>
</dbReference>
<dbReference type="InterPro" id="IPR026590">
    <property type="entry name" value="Ssirtuin_cat_dom"/>
</dbReference>